<evidence type="ECO:0000313" key="1">
    <source>
        <dbReference type="EMBL" id="KAH9377994.1"/>
    </source>
</evidence>
<sequence>MTTTVVSSSGVIHGWRKYFPTPNIIKSLESWHATILYFRVMGETESVLMKLEGTQVPCNVPFQRVLYR</sequence>
<keyword evidence="2" id="KW-1185">Reference proteome</keyword>
<dbReference type="EMBL" id="JABSTR010000008">
    <property type="protein sequence ID" value="KAH9377994.1"/>
    <property type="molecule type" value="Genomic_DNA"/>
</dbReference>
<name>A0A9J6GRF5_HAELO</name>
<protein>
    <submittedName>
        <fullName evidence="1">Uncharacterized protein</fullName>
    </submittedName>
</protein>
<evidence type="ECO:0000313" key="2">
    <source>
        <dbReference type="Proteomes" id="UP000821853"/>
    </source>
</evidence>
<accession>A0A9J6GRF5</accession>
<proteinExistence type="predicted"/>
<gene>
    <name evidence="1" type="ORF">HPB48_015089</name>
</gene>
<dbReference type="VEuPathDB" id="VectorBase:HLOH_058654"/>
<comment type="caution">
    <text evidence="1">The sequence shown here is derived from an EMBL/GenBank/DDBJ whole genome shotgun (WGS) entry which is preliminary data.</text>
</comment>
<organism evidence="1 2">
    <name type="scientific">Haemaphysalis longicornis</name>
    <name type="common">Bush tick</name>
    <dbReference type="NCBI Taxonomy" id="44386"/>
    <lineage>
        <taxon>Eukaryota</taxon>
        <taxon>Metazoa</taxon>
        <taxon>Ecdysozoa</taxon>
        <taxon>Arthropoda</taxon>
        <taxon>Chelicerata</taxon>
        <taxon>Arachnida</taxon>
        <taxon>Acari</taxon>
        <taxon>Parasitiformes</taxon>
        <taxon>Ixodida</taxon>
        <taxon>Ixodoidea</taxon>
        <taxon>Ixodidae</taxon>
        <taxon>Haemaphysalinae</taxon>
        <taxon>Haemaphysalis</taxon>
    </lineage>
</organism>
<dbReference type="AlphaFoldDB" id="A0A9J6GRF5"/>
<dbReference type="Proteomes" id="UP000821853">
    <property type="component" value="Unassembled WGS sequence"/>
</dbReference>
<reference evidence="1 2" key="1">
    <citation type="journal article" date="2020" name="Cell">
        <title>Large-Scale Comparative Analyses of Tick Genomes Elucidate Their Genetic Diversity and Vector Capacities.</title>
        <authorList>
            <consortium name="Tick Genome and Microbiome Consortium (TIGMIC)"/>
            <person name="Jia N."/>
            <person name="Wang J."/>
            <person name="Shi W."/>
            <person name="Du L."/>
            <person name="Sun Y."/>
            <person name="Zhan W."/>
            <person name="Jiang J.F."/>
            <person name="Wang Q."/>
            <person name="Zhang B."/>
            <person name="Ji P."/>
            <person name="Bell-Sakyi L."/>
            <person name="Cui X.M."/>
            <person name="Yuan T.T."/>
            <person name="Jiang B.G."/>
            <person name="Yang W.F."/>
            <person name="Lam T.T."/>
            <person name="Chang Q.C."/>
            <person name="Ding S.J."/>
            <person name="Wang X.J."/>
            <person name="Zhu J.G."/>
            <person name="Ruan X.D."/>
            <person name="Zhao L."/>
            <person name="Wei J.T."/>
            <person name="Ye R.Z."/>
            <person name="Que T.C."/>
            <person name="Du C.H."/>
            <person name="Zhou Y.H."/>
            <person name="Cheng J.X."/>
            <person name="Dai P.F."/>
            <person name="Guo W.B."/>
            <person name="Han X.H."/>
            <person name="Huang E.J."/>
            <person name="Li L.F."/>
            <person name="Wei W."/>
            <person name="Gao Y.C."/>
            <person name="Liu J.Z."/>
            <person name="Shao H.Z."/>
            <person name="Wang X."/>
            <person name="Wang C.C."/>
            <person name="Yang T.C."/>
            <person name="Huo Q.B."/>
            <person name="Li W."/>
            <person name="Chen H.Y."/>
            <person name="Chen S.E."/>
            <person name="Zhou L.G."/>
            <person name="Ni X.B."/>
            <person name="Tian J.H."/>
            <person name="Sheng Y."/>
            <person name="Liu T."/>
            <person name="Pan Y.S."/>
            <person name="Xia L.Y."/>
            <person name="Li J."/>
            <person name="Zhao F."/>
            <person name="Cao W.C."/>
        </authorList>
    </citation>
    <scope>NUCLEOTIDE SEQUENCE [LARGE SCALE GENOMIC DNA]</scope>
    <source>
        <strain evidence="1">HaeL-2018</strain>
    </source>
</reference>